<gene>
    <name evidence="2" type="ORF">SAMN05421734_102353</name>
</gene>
<dbReference type="Pfam" id="PF20501">
    <property type="entry name" value="MbhE"/>
    <property type="match status" value="1"/>
</dbReference>
<dbReference type="PANTHER" id="PTHR43373:SF1">
    <property type="entry name" value="NA(+)_H(+) ANTIPORTER SUBUNIT A"/>
    <property type="match status" value="1"/>
</dbReference>
<reference evidence="3" key="1">
    <citation type="submission" date="2016-09" db="EMBL/GenBank/DDBJ databases">
        <authorList>
            <person name="Varghese N."/>
            <person name="Submissions S."/>
        </authorList>
    </citation>
    <scope>NUCLEOTIDE SEQUENCE [LARGE SCALE GENOMIC DNA]</scope>
    <source>
        <strain evidence="3">S5</strain>
    </source>
</reference>
<dbReference type="InterPro" id="IPR050616">
    <property type="entry name" value="CPA3_Na-H_Antiporter_A"/>
</dbReference>
<dbReference type="AlphaFoldDB" id="A0A1G6H812"/>
<evidence type="ECO:0000259" key="1">
    <source>
        <dbReference type="Pfam" id="PF20501"/>
    </source>
</evidence>
<dbReference type="EMBL" id="FMYI01000002">
    <property type="protein sequence ID" value="SDB90427.1"/>
    <property type="molecule type" value="Genomic_DNA"/>
</dbReference>
<proteinExistence type="predicted"/>
<organism evidence="2 3">
    <name type="scientific">Pelagirhabdus alkalitolerans</name>
    <dbReference type="NCBI Taxonomy" id="1612202"/>
    <lineage>
        <taxon>Bacteria</taxon>
        <taxon>Bacillati</taxon>
        <taxon>Bacillota</taxon>
        <taxon>Bacilli</taxon>
        <taxon>Bacillales</taxon>
        <taxon>Bacillaceae</taxon>
        <taxon>Pelagirhabdus</taxon>
    </lineage>
</organism>
<evidence type="ECO:0000313" key="3">
    <source>
        <dbReference type="Proteomes" id="UP000242949"/>
    </source>
</evidence>
<protein>
    <submittedName>
        <fullName evidence="2">Multicomponent Na+:H+ antiporter subunit B</fullName>
    </submittedName>
</protein>
<evidence type="ECO:0000313" key="2">
    <source>
        <dbReference type="EMBL" id="SDB90427.1"/>
    </source>
</evidence>
<dbReference type="InterPro" id="IPR046806">
    <property type="entry name" value="MrpA_C/MbhE"/>
</dbReference>
<dbReference type="STRING" id="1612202.SAMN05421734_102353"/>
<dbReference type="Proteomes" id="UP000242949">
    <property type="component" value="Unassembled WGS sequence"/>
</dbReference>
<dbReference type="RefSeq" id="WP_090793426.1">
    <property type="nucleotide sequence ID" value="NZ_FMYI01000002.1"/>
</dbReference>
<sequence>MRKIFTFIMLGGLLVVLLSSISELPPMGNGDNPSFNEISEYYIDEGVEDTHAPNLITAIITDYRAFDTLGEATVLFTGIAAVVSLIGITHHSKNKEDEEDDLHG</sequence>
<keyword evidence="3" id="KW-1185">Reference proteome</keyword>
<feature type="domain" description="MrpA C-terminal/MbhE" evidence="1">
    <location>
        <begin position="33"/>
        <end position="85"/>
    </location>
</feature>
<name>A0A1G6H812_9BACI</name>
<accession>A0A1G6H812</accession>
<dbReference type="OrthoDB" id="9798859at2"/>
<dbReference type="PANTHER" id="PTHR43373">
    <property type="entry name" value="NA(+)/H(+) ANTIPORTER SUBUNIT"/>
    <property type="match status" value="1"/>
</dbReference>